<reference evidence="9" key="1">
    <citation type="submission" date="2023-06" db="EMBL/GenBank/DDBJ databases">
        <title>Multi-omics analyses reveal the molecular pathogenesis toolkit of Lasiodiplodia hormozganensis, a cross-kingdom pathogen.</title>
        <authorList>
            <person name="Felix C."/>
            <person name="Meneses R."/>
            <person name="Goncalves M.F.M."/>
            <person name="Tilleman L."/>
            <person name="Duarte A.S."/>
            <person name="Jorrin-Novo J.V."/>
            <person name="Van De Peer Y."/>
            <person name="Deforce D."/>
            <person name="Van Nieuwerburgh F."/>
            <person name="Esteves A.C."/>
            <person name="Alves A."/>
        </authorList>
    </citation>
    <scope>NUCLEOTIDE SEQUENCE</scope>
    <source>
        <strain evidence="9">CBS 339.90</strain>
    </source>
</reference>
<comment type="similarity">
    <text evidence="1 6">Belongs to the hexokinase family.</text>
</comment>
<evidence type="ECO:0000259" key="8">
    <source>
        <dbReference type="Pfam" id="PF03727"/>
    </source>
</evidence>
<evidence type="ECO:0000259" key="7">
    <source>
        <dbReference type="Pfam" id="PF00349"/>
    </source>
</evidence>
<evidence type="ECO:0000256" key="4">
    <source>
        <dbReference type="ARBA" id="ARBA00022777"/>
    </source>
</evidence>
<dbReference type="InterPro" id="IPR022672">
    <property type="entry name" value="Hexokinase_N"/>
</dbReference>
<dbReference type="GO" id="GO:0005524">
    <property type="term" value="F:ATP binding"/>
    <property type="evidence" value="ECO:0007669"/>
    <property type="project" value="UniProtKB-UniRule"/>
</dbReference>
<keyword evidence="4 6" id="KW-0418">Kinase</keyword>
<evidence type="ECO:0000313" key="10">
    <source>
        <dbReference type="Proteomes" id="UP001175001"/>
    </source>
</evidence>
<dbReference type="AlphaFoldDB" id="A0AA39Z138"/>
<sequence>MALDCAAVLQPLTRHINTRDLLQLARGFSDTYRDLAQQSTQHFLATPVTALPTGRETGTFLAIDVGGTNLRVGFVKLLGEAGEQNDDSNSTSRHHVPDRPAKIHRCHERAWPIEEHLKMDQADDLFIWIGDCIAAVVREALDDATLRIKDLDAIPLGITFSFPMKQDAISQATLMPMGKGFAITSDLNLGKMLLAGYARHCANGFISPQKATPTLPKLRIAAITNDTVATYASLAYSIKVSSNSRVVMGLVVGTGTNATVPMTVDSLGSFKTQFLDLPTETSPQDAKIVVNTEWSVCGTEIPLKQLQVPTIWDAELDRACDAPGFQPVEYMTAGRYLGELVRLVLVQLLPEQCGGCGTTKDDLPPTLMRRNSLSTKFLATVVALADDAELKRSLEELYPPRSASGGSFAWTKERMGLLRAAAAAVQVRSAALVAAMIVGLLARVGEVYLDDDASDTEADANAVSSPEEPTGEAEEQLIVAHTGGVILQYPGYLEDCEKWIDTLLTAGSRKNSSKRVVLGEAKDGGVIGAAVLAGMFAEAR</sequence>
<dbReference type="PRINTS" id="PR00475">
    <property type="entry name" value="HEXOKINASE"/>
</dbReference>
<organism evidence="9 10">
    <name type="scientific">Lasiodiplodia hormozganensis</name>
    <dbReference type="NCBI Taxonomy" id="869390"/>
    <lineage>
        <taxon>Eukaryota</taxon>
        <taxon>Fungi</taxon>
        <taxon>Dikarya</taxon>
        <taxon>Ascomycota</taxon>
        <taxon>Pezizomycotina</taxon>
        <taxon>Dothideomycetes</taxon>
        <taxon>Dothideomycetes incertae sedis</taxon>
        <taxon>Botryosphaeriales</taxon>
        <taxon>Botryosphaeriaceae</taxon>
        <taxon>Lasiodiplodia</taxon>
    </lineage>
</organism>
<proteinExistence type="inferred from homology"/>
<keyword evidence="10" id="KW-1185">Reference proteome</keyword>
<name>A0AA39Z138_9PEZI</name>
<dbReference type="EMBL" id="JAUJDW010000007">
    <property type="protein sequence ID" value="KAK0661946.1"/>
    <property type="molecule type" value="Genomic_DNA"/>
</dbReference>
<keyword evidence="2 6" id="KW-0808">Transferase</keyword>
<dbReference type="GO" id="GO:0019158">
    <property type="term" value="F:mannokinase activity"/>
    <property type="evidence" value="ECO:0007669"/>
    <property type="project" value="TreeGrafter"/>
</dbReference>
<dbReference type="CDD" id="cd24000">
    <property type="entry name" value="ASKHA_NBD_HK"/>
    <property type="match status" value="1"/>
</dbReference>
<evidence type="ECO:0000313" key="9">
    <source>
        <dbReference type="EMBL" id="KAK0661946.1"/>
    </source>
</evidence>
<gene>
    <name evidence="9" type="primary">GLK1</name>
    <name evidence="9" type="ORF">DIS24_g2232</name>
</gene>
<dbReference type="Pfam" id="PF03727">
    <property type="entry name" value="Hexokinase_2"/>
    <property type="match status" value="1"/>
</dbReference>
<dbReference type="GO" id="GO:0005829">
    <property type="term" value="C:cytosol"/>
    <property type="evidence" value="ECO:0007669"/>
    <property type="project" value="TreeGrafter"/>
</dbReference>
<keyword evidence="5 6" id="KW-0067">ATP-binding</keyword>
<evidence type="ECO:0000256" key="3">
    <source>
        <dbReference type="ARBA" id="ARBA00022741"/>
    </source>
</evidence>
<dbReference type="Gene3D" id="3.30.420.40">
    <property type="match status" value="1"/>
</dbReference>
<dbReference type="PANTHER" id="PTHR19443:SF29">
    <property type="entry name" value="PHOSPHOTRANSFERASE"/>
    <property type="match status" value="1"/>
</dbReference>
<feature type="domain" description="Hexokinase N-terminal" evidence="7">
    <location>
        <begin position="16"/>
        <end position="236"/>
    </location>
</feature>
<evidence type="ECO:0000256" key="5">
    <source>
        <dbReference type="ARBA" id="ARBA00022840"/>
    </source>
</evidence>
<evidence type="ECO:0000256" key="6">
    <source>
        <dbReference type="RuleBase" id="RU362007"/>
    </source>
</evidence>
<dbReference type="GO" id="GO:0006013">
    <property type="term" value="P:mannose metabolic process"/>
    <property type="evidence" value="ECO:0007669"/>
    <property type="project" value="TreeGrafter"/>
</dbReference>
<dbReference type="Proteomes" id="UP001175001">
    <property type="component" value="Unassembled WGS sequence"/>
</dbReference>
<dbReference type="InterPro" id="IPR043129">
    <property type="entry name" value="ATPase_NBD"/>
</dbReference>
<dbReference type="GO" id="GO:0006096">
    <property type="term" value="P:glycolytic process"/>
    <property type="evidence" value="ECO:0007669"/>
    <property type="project" value="UniProtKB-KW"/>
</dbReference>
<dbReference type="GO" id="GO:0006006">
    <property type="term" value="P:glucose metabolic process"/>
    <property type="evidence" value="ECO:0007669"/>
    <property type="project" value="TreeGrafter"/>
</dbReference>
<dbReference type="GO" id="GO:0008865">
    <property type="term" value="F:fructokinase activity"/>
    <property type="evidence" value="ECO:0007669"/>
    <property type="project" value="TreeGrafter"/>
</dbReference>
<dbReference type="EC" id="2.7.1.-" evidence="6"/>
<dbReference type="GO" id="GO:0005739">
    <property type="term" value="C:mitochondrion"/>
    <property type="evidence" value="ECO:0007669"/>
    <property type="project" value="TreeGrafter"/>
</dbReference>
<dbReference type="PANTHER" id="PTHR19443">
    <property type="entry name" value="HEXOKINASE"/>
    <property type="match status" value="1"/>
</dbReference>
<evidence type="ECO:0000256" key="1">
    <source>
        <dbReference type="ARBA" id="ARBA00009225"/>
    </source>
</evidence>
<dbReference type="SUPFAM" id="SSF53067">
    <property type="entry name" value="Actin-like ATPase domain"/>
    <property type="match status" value="2"/>
</dbReference>
<dbReference type="GO" id="GO:0004340">
    <property type="term" value="F:glucokinase activity"/>
    <property type="evidence" value="ECO:0007669"/>
    <property type="project" value="TreeGrafter"/>
</dbReference>
<dbReference type="InterPro" id="IPR022673">
    <property type="entry name" value="Hexokinase_C"/>
</dbReference>
<dbReference type="GO" id="GO:0005536">
    <property type="term" value="F:D-glucose binding"/>
    <property type="evidence" value="ECO:0007669"/>
    <property type="project" value="InterPro"/>
</dbReference>
<keyword evidence="3 6" id="KW-0547">Nucleotide-binding</keyword>
<dbReference type="Gene3D" id="3.40.367.20">
    <property type="match status" value="1"/>
</dbReference>
<comment type="caution">
    <text evidence="9">The sequence shown here is derived from an EMBL/GenBank/DDBJ whole genome shotgun (WGS) entry which is preliminary data.</text>
</comment>
<feature type="domain" description="Hexokinase C-terminal" evidence="8">
    <location>
        <begin position="248"/>
        <end position="534"/>
    </location>
</feature>
<dbReference type="PROSITE" id="PS51748">
    <property type="entry name" value="HEXOKINASE_2"/>
    <property type="match status" value="1"/>
</dbReference>
<keyword evidence="6" id="KW-0324">Glycolysis</keyword>
<protein>
    <recommendedName>
        <fullName evidence="6">Phosphotransferase</fullName>
        <ecNumber evidence="6">2.7.1.-</ecNumber>
    </recommendedName>
</protein>
<accession>A0AA39Z138</accession>
<dbReference type="InterPro" id="IPR001312">
    <property type="entry name" value="Hexokinase"/>
</dbReference>
<dbReference type="GO" id="GO:0001678">
    <property type="term" value="P:intracellular glucose homeostasis"/>
    <property type="evidence" value="ECO:0007669"/>
    <property type="project" value="InterPro"/>
</dbReference>
<dbReference type="Pfam" id="PF00349">
    <property type="entry name" value="Hexokinase_1"/>
    <property type="match status" value="1"/>
</dbReference>
<evidence type="ECO:0000256" key="2">
    <source>
        <dbReference type="ARBA" id="ARBA00022679"/>
    </source>
</evidence>